<gene>
    <name evidence="3" type="ORF">AAHA92_27290</name>
</gene>
<dbReference type="CDD" id="cd05162">
    <property type="entry name" value="PWWP"/>
    <property type="match status" value="1"/>
</dbReference>
<evidence type="ECO:0000259" key="2">
    <source>
        <dbReference type="PROSITE" id="PS50812"/>
    </source>
</evidence>
<evidence type="ECO:0000313" key="3">
    <source>
        <dbReference type="EMBL" id="KAL1538560.1"/>
    </source>
</evidence>
<sequence>MSCKDSRNLIGGSGPKPDVNRGGPLVAKNDHGGSAAAAKVNEERRLISFNANGNAERMGYGRWNGELLEDQDHGFRAGDLVWAKIKGHPWWPAQVYDPRDASELALKHSLEGRVLVAFFGDGSCSWCLPLQLVPFFKNLERMWSERPSRCFEKAVHRAFDEVGRLVESRILCRCIPLENRGDLARPMAKNVGVRAGLLVPEVDIDRLPIPRYEPADIRAKLVGFARTASFDSVLDLTVLRSWISAYSYAECGRRLAAYSEPVLIEGLEDNREDIFVYSPNDVKVYQRKRLRTAVELMELRKLANGGGLKDDHLVVKQPNEIESKTKSSTTRERKKSKYLSPPYTNPNGIGYKPGFEMRKYIEDEETSSFSILEELDDKASEKDKMTSLASDVDVEVHELMLKLKSAAVERFYLRNEGHLDSLCRFASAYRSSTYLHGSHFKTYHRCKKVSRKRKKPARSPKVLTAPLDEPADSLVSYARVIRQKVDSMTKMLESCGSKFSSDDNTRLREEMKCLMEQVVKASDGVKLMAEKSSS</sequence>
<dbReference type="SMART" id="SM00293">
    <property type="entry name" value="PWWP"/>
    <property type="match status" value="1"/>
</dbReference>
<accession>A0ABD1G368</accession>
<feature type="domain" description="PWWP" evidence="2">
    <location>
        <begin position="77"/>
        <end position="138"/>
    </location>
</feature>
<keyword evidence="4" id="KW-1185">Reference proteome</keyword>
<protein>
    <recommendedName>
        <fullName evidence="2">PWWP domain-containing protein</fullName>
    </recommendedName>
</protein>
<name>A0ABD1G368_SALDI</name>
<dbReference type="PANTHER" id="PTHR10688">
    <property type="entry name" value="PWWP DOMAIN-CONTAINING PROTEIN"/>
    <property type="match status" value="1"/>
</dbReference>
<evidence type="ECO:0000313" key="4">
    <source>
        <dbReference type="Proteomes" id="UP001567538"/>
    </source>
</evidence>
<dbReference type="Gene3D" id="2.30.30.140">
    <property type="match status" value="1"/>
</dbReference>
<feature type="compositionally biased region" description="Basic and acidic residues" evidence="1">
    <location>
        <begin position="318"/>
        <end position="331"/>
    </location>
</feature>
<dbReference type="AlphaFoldDB" id="A0ABD1G368"/>
<dbReference type="InterPro" id="IPR000313">
    <property type="entry name" value="PWWP_dom"/>
</dbReference>
<reference evidence="3 4" key="1">
    <citation type="submission" date="2024-06" db="EMBL/GenBank/DDBJ databases">
        <title>A chromosome level genome sequence of Diviner's sage (Salvia divinorum).</title>
        <authorList>
            <person name="Ford S.A."/>
            <person name="Ro D.-K."/>
            <person name="Ness R.W."/>
            <person name="Phillips M.A."/>
        </authorList>
    </citation>
    <scope>NUCLEOTIDE SEQUENCE [LARGE SCALE GENOMIC DNA]</scope>
    <source>
        <strain evidence="3">SAF-2024a</strain>
        <tissue evidence="3">Leaf</tissue>
    </source>
</reference>
<comment type="caution">
    <text evidence="3">The sequence shown here is derived from an EMBL/GenBank/DDBJ whole genome shotgun (WGS) entry which is preliminary data.</text>
</comment>
<dbReference type="InterPro" id="IPR052657">
    <property type="entry name" value="PDP_family_Arabidopsis"/>
</dbReference>
<dbReference type="PROSITE" id="PS50812">
    <property type="entry name" value="PWWP"/>
    <property type="match status" value="1"/>
</dbReference>
<dbReference type="Pfam" id="PF00855">
    <property type="entry name" value="PWWP"/>
    <property type="match status" value="1"/>
</dbReference>
<dbReference type="Proteomes" id="UP001567538">
    <property type="component" value="Unassembled WGS sequence"/>
</dbReference>
<feature type="region of interest" description="Disordered" evidence="1">
    <location>
        <begin position="1"/>
        <end position="36"/>
    </location>
</feature>
<organism evidence="3 4">
    <name type="scientific">Salvia divinorum</name>
    <name type="common">Maria pastora</name>
    <name type="synonym">Diviner's sage</name>
    <dbReference type="NCBI Taxonomy" id="28513"/>
    <lineage>
        <taxon>Eukaryota</taxon>
        <taxon>Viridiplantae</taxon>
        <taxon>Streptophyta</taxon>
        <taxon>Embryophyta</taxon>
        <taxon>Tracheophyta</taxon>
        <taxon>Spermatophyta</taxon>
        <taxon>Magnoliopsida</taxon>
        <taxon>eudicotyledons</taxon>
        <taxon>Gunneridae</taxon>
        <taxon>Pentapetalae</taxon>
        <taxon>asterids</taxon>
        <taxon>lamiids</taxon>
        <taxon>Lamiales</taxon>
        <taxon>Lamiaceae</taxon>
        <taxon>Nepetoideae</taxon>
        <taxon>Mentheae</taxon>
        <taxon>Salviinae</taxon>
        <taxon>Salvia</taxon>
        <taxon>Salvia subgen. Calosphace</taxon>
    </lineage>
</organism>
<proteinExistence type="predicted"/>
<feature type="region of interest" description="Disordered" evidence="1">
    <location>
        <begin position="318"/>
        <end position="343"/>
    </location>
</feature>
<dbReference type="EMBL" id="JBEAFC010000010">
    <property type="protein sequence ID" value="KAL1538560.1"/>
    <property type="molecule type" value="Genomic_DNA"/>
</dbReference>
<evidence type="ECO:0000256" key="1">
    <source>
        <dbReference type="SAM" id="MobiDB-lite"/>
    </source>
</evidence>
<dbReference type="PANTHER" id="PTHR10688:SF3">
    <property type="entry name" value="PWWP DOMAIN-CONTAINING PROTEIN 6"/>
    <property type="match status" value="1"/>
</dbReference>
<dbReference type="SUPFAM" id="SSF63748">
    <property type="entry name" value="Tudor/PWWP/MBT"/>
    <property type="match status" value="1"/>
</dbReference>